<proteinExistence type="predicted"/>
<reference evidence="5" key="1">
    <citation type="submission" date="2020-11" db="EMBL/GenBank/DDBJ databases">
        <authorList>
            <person name="Tran Van P."/>
        </authorList>
    </citation>
    <scope>NUCLEOTIDE SEQUENCE</scope>
</reference>
<evidence type="ECO:0000256" key="1">
    <source>
        <dbReference type="PROSITE-ProRule" id="PRU00042"/>
    </source>
</evidence>
<feature type="domain" description="C2H2-type" evidence="4">
    <location>
        <begin position="496"/>
        <end position="521"/>
    </location>
</feature>
<keyword evidence="1" id="KW-0863">Zinc-finger</keyword>
<feature type="chain" id="PRO_5030681902" description="C2H2-type domain-containing protein" evidence="3">
    <location>
        <begin position="21"/>
        <end position="1093"/>
    </location>
</feature>
<dbReference type="InterPro" id="IPR057356">
    <property type="entry name" value="Znf-C2H2_ZNF592"/>
</dbReference>
<dbReference type="GO" id="GO:0008270">
    <property type="term" value="F:zinc ion binding"/>
    <property type="evidence" value="ECO:0007669"/>
    <property type="project" value="UniProtKB-KW"/>
</dbReference>
<gene>
    <name evidence="5" type="ORF">TBIB3V08_LOCUS630</name>
</gene>
<dbReference type="PANTHER" id="PTHR47222:SF5">
    <property type="entry name" value="LOW QUALITY PROTEIN: ZINC FINGER PROTEIN 532-LIKE"/>
    <property type="match status" value="1"/>
</dbReference>
<dbReference type="InterPro" id="IPR036236">
    <property type="entry name" value="Znf_C2H2_sf"/>
</dbReference>
<dbReference type="PANTHER" id="PTHR47222">
    <property type="entry name" value="ZINC FINGER PROTEIN 532-RELATED"/>
    <property type="match status" value="1"/>
</dbReference>
<keyword evidence="1" id="KW-0479">Metal-binding</keyword>
<accession>A0A7R9HVY0</accession>
<sequence>MLLYKSFMLLCLALIPFLFQEREYLDSDMESDEGDYHGSDDIDIPFSTLADIVGEDLKVAEEMRNARTLCEMSDSNIVDEELSKKTTDSFTDPLSESELLKDIEEITVNEDGEEISTVEKESSGVEPNISTSVYSPVASGSGLPVPSKNDRLMDFIMKNTLPTYTADLSGFPVPSLLSHQRCVGCNDSFAFQFSLITHLERKTCHITYSCNVCSSTMIFYNRCRLLVHVRNHSDQGKEPILDSSAISFSILKPEDLGTLAKNASPSAAPNVNNFSSMPTPPEEEQTNPHTTNSKDSSSSQVPSSDLQAQAPGQDVEELPPNSLSERLGTQIQNTLEKPPCDKHNNPSRISVKVLNPSDTVEYVQTVESSEGEPSKNTELKICSECKSEVADLRLHFLATNKPLNSTIRCKHCDLQGFGTSVALSRVNDFPKSLNKRIGDTEKPVVEGLRQLPEVVLDGRHLQVPFSELLRLSTICVLTTKCSLSAHERTHTQSKPFICPECGRNYTFFSQLSVHLHYNCFHKAKCVRSMCSVCNMLFILPSSFEEHITRHHVKTVYKCEKCQVACLSINELRVHMANAHKGLFEKQTYKLCTLCPDKLISVPNIATHIKRHAFGRQCLIYVYQCSTCKRVFHSKTVLSTHIDVCKRQMAQLKQNKLKMAQQYVAIKNPLVSRFNGISPNLVRLPIQSNKSFKVLNILDAARKSVFQSTILPKSLLKPTVQIIPSIVREQTILPKTMLNASVNVTPSTAPSTCNTPMKTKETFESKIIMNVSPEVSLNTESTPTTTTEETDESQVFFPALSNESEILEKDPLSLDDVSGTENPSSVLKQENNVCENCGQEFNPSGDITELPLRCAACTSTALHKDLDDPTTQKKPLNGSVLSTFIKSPTTASNNPRNKLWRVKPLQGPQKSSHQCMECGKCFVAKSSFKNHLFLEHTIRDFDSYVAEIDCIIPELSSDDMSDDELDTSQSESDTDINVESENLQENKCRVYPLIHRYILEAPGIEPKTSGSVAMNSDHQTTGAIEIHPTEIRTSISPSSAVELNTTSALPLASASVTQVVRCERALRVFPSLSVRKTAIRAAGMPVNSHSQPSS</sequence>
<dbReference type="PROSITE" id="PS00028">
    <property type="entry name" value="ZINC_FINGER_C2H2_1"/>
    <property type="match status" value="2"/>
</dbReference>
<dbReference type="EMBL" id="OD564362">
    <property type="protein sequence ID" value="CAD7438033.1"/>
    <property type="molecule type" value="Genomic_DNA"/>
</dbReference>
<evidence type="ECO:0000313" key="5">
    <source>
        <dbReference type="EMBL" id="CAD7438033.1"/>
    </source>
</evidence>
<dbReference type="SUPFAM" id="SSF57667">
    <property type="entry name" value="beta-beta-alpha zinc fingers"/>
    <property type="match status" value="2"/>
</dbReference>
<dbReference type="Gene3D" id="3.30.160.60">
    <property type="entry name" value="Classic Zinc Finger"/>
    <property type="match status" value="2"/>
</dbReference>
<keyword evidence="3" id="KW-0732">Signal</keyword>
<feature type="domain" description="C2H2-type" evidence="4">
    <location>
        <begin position="912"/>
        <end position="936"/>
    </location>
</feature>
<dbReference type="InterPro" id="IPR045914">
    <property type="entry name" value="Zn532-like"/>
</dbReference>
<dbReference type="AlphaFoldDB" id="A0A7R9HVY0"/>
<dbReference type="Pfam" id="PF25412">
    <property type="entry name" value="zf-C2H2_ZNF592"/>
    <property type="match status" value="1"/>
</dbReference>
<dbReference type="PROSITE" id="PS50157">
    <property type="entry name" value="ZINC_FINGER_C2H2_2"/>
    <property type="match status" value="2"/>
</dbReference>
<evidence type="ECO:0000256" key="2">
    <source>
        <dbReference type="SAM" id="MobiDB-lite"/>
    </source>
</evidence>
<dbReference type="SMART" id="SM00355">
    <property type="entry name" value="ZnF_C2H2"/>
    <property type="match status" value="8"/>
</dbReference>
<evidence type="ECO:0000256" key="3">
    <source>
        <dbReference type="SAM" id="SignalP"/>
    </source>
</evidence>
<name>A0A7R9HVY0_9NEOP</name>
<protein>
    <recommendedName>
        <fullName evidence="4">C2H2-type domain-containing protein</fullName>
    </recommendedName>
</protein>
<feature type="region of interest" description="Disordered" evidence="2">
    <location>
        <begin position="956"/>
        <end position="975"/>
    </location>
</feature>
<organism evidence="5">
    <name type="scientific">Timema bartmani</name>
    <dbReference type="NCBI Taxonomy" id="61472"/>
    <lineage>
        <taxon>Eukaryota</taxon>
        <taxon>Metazoa</taxon>
        <taxon>Ecdysozoa</taxon>
        <taxon>Arthropoda</taxon>
        <taxon>Hexapoda</taxon>
        <taxon>Insecta</taxon>
        <taxon>Pterygota</taxon>
        <taxon>Neoptera</taxon>
        <taxon>Polyneoptera</taxon>
        <taxon>Phasmatodea</taxon>
        <taxon>Timematodea</taxon>
        <taxon>Timematoidea</taxon>
        <taxon>Timematidae</taxon>
        <taxon>Timema</taxon>
    </lineage>
</organism>
<feature type="compositionally biased region" description="Low complexity" evidence="2">
    <location>
        <begin position="261"/>
        <end position="276"/>
    </location>
</feature>
<evidence type="ECO:0000259" key="4">
    <source>
        <dbReference type="PROSITE" id="PS50157"/>
    </source>
</evidence>
<dbReference type="InterPro" id="IPR013087">
    <property type="entry name" value="Znf_C2H2_type"/>
</dbReference>
<feature type="signal peptide" evidence="3">
    <location>
        <begin position="1"/>
        <end position="20"/>
    </location>
</feature>
<feature type="region of interest" description="Disordered" evidence="2">
    <location>
        <begin position="261"/>
        <end position="321"/>
    </location>
</feature>
<keyword evidence="1" id="KW-0862">Zinc</keyword>
<feature type="compositionally biased region" description="Low complexity" evidence="2">
    <location>
        <begin position="293"/>
        <end position="304"/>
    </location>
</feature>